<proteinExistence type="predicted"/>
<organism evidence="2 3">
    <name type="scientific">Marseilla massiliensis</name>
    <dbReference type="NCBI Taxonomy" id="1841864"/>
    <lineage>
        <taxon>Bacteria</taxon>
        <taxon>Pseudomonadati</taxon>
        <taxon>Bacteroidota</taxon>
        <taxon>Bacteroidia</taxon>
        <taxon>Bacteroidales</taxon>
        <taxon>Prevotellaceae</taxon>
        <taxon>Marseilla</taxon>
    </lineage>
</organism>
<dbReference type="RefSeq" id="WP_205108481.1">
    <property type="nucleotide sequence ID" value="NZ_JACJJL010000006.1"/>
</dbReference>
<protein>
    <submittedName>
        <fullName evidence="2">MBL fold metallo-hydrolase</fullName>
    </submittedName>
</protein>
<dbReference type="SUPFAM" id="SSF56281">
    <property type="entry name" value="Metallo-hydrolase/oxidoreductase"/>
    <property type="match status" value="1"/>
</dbReference>
<accession>A0A939B414</accession>
<dbReference type="PANTHER" id="PTHR42967">
    <property type="entry name" value="METAL DEPENDENT HYDROLASE"/>
    <property type="match status" value="1"/>
</dbReference>
<dbReference type="EMBL" id="JACJJL010000006">
    <property type="protein sequence ID" value="MBM6661091.1"/>
    <property type="molecule type" value="Genomic_DNA"/>
</dbReference>
<comment type="caution">
    <text evidence="2">The sequence shown here is derived from an EMBL/GenBank/DDBJ whole genome shotgun (WGS) entry which is preliminary data.</text>
</comment>
<dbReference type="PANTHER" id="PTHR42967:SF1">
    <property type="entry name" value="MBL FOLD METALLO-HYDROLASE"/>
    <property type="match status" value="1"/>
</dbReference>
<dbReference type="InterPro" id="IPR036866">
    <property type="entry name" value="RibonucZ/Hydroxyglut_hydro"/>
</dbReference>
<dbReference type="Proteomes" id="UP000764045">
    <property type="component" value="Unassembled WGS sequence"/>
</dbReference>
<evidence type="ECO:0000259" key="1">
    <source>
        <dbReference type="SMART" id="SM00849"/>
    </source>
</evidence>
<evidence type="ECO:0000313" key="2">
    <source>
        <dbReference type="EMBL" id="MBM6661091.1"/>
    </source>
</evidence>
<feature type="domain" description="Metallo-beta-lactamase" evidence="1">
    <location>
        <begin position="7"/>
        <end position="180"/>
    </location>
</feature>
<dbReference type="InterPro" id="IPR001279">
    <property type="entry name" value="Metallo-B-lactamas"/>
</dbReference>
<dbReference type="Gene3D" id="3.60.15.10">
    <property type="entry name" value="Ribonuclease Z/Hydroxyacylglutathione hydrolase-like"/>
    <property type="match status" value="1"/>
</dbReference>
<evidence type="ECO:0000313" key="3">
    <source>
        <dbReference type="Proteomes" id="UP000764045"/>
    </source>
</evidence>
<dbReference type="AlphaFoldDB" id="A0A939B414"/>
<dbReference type="SMART" id="SM00849">
    <property type="entry name" value="Lactamase_B"/>
    <property type="match status" value="1"/>
</dbReference>
<keyword evidence="3" id="KW-1185">Reference proteome</keyword>
<reference evidence="2 3" key="1">
    <citation type="journal article" date="2021" name="Sci. Rep.">
        <title>The distribution of antibiotic resistance genes in chicken gut microbiota commensals.</title>
        <authorList>
            <person name="Juricova H."/>
            <person name="Matiasovicova J."/>
            <person name="Kubasova T."/>
            <person name="Cejkova D."/>
            <person name="Rychlik I."/>
        </authorList>
    </citation>
    <scope>NUCLEOTIDE SEQUENCE [LARGE SCALE GENOMIC DNA]</scope>
    <source>
        <strain evidence="2 3">An819</strain>
    </source>
</reference>
<dbReference type="Pfam" id="PF13483">
    <property type="entry name" value="Lactamase_B_3"/>
    <property type="match status" value="1"/>
</dbReference>
<gene>
    <name evidence="2" type="ORF">H6B30_04865</name>
</gene>
<sequence>MKLTYIYHSGFAVETEQCAVVIDFWQDPAGVIGPLLAGGKPLYVLASHFHEDHFNPAVLDWGRGRSGVTYVLSKDIMRRRRAPKDAAHWLAKGGSYADGNISVGATGSTDSGVSFVIDVGGCRLFHAGDLNNWQPSQPGAGVGDSRAEAMYLGELKDVCKVADRVDVAFFPVDARIGGGYMRGPRQFLERVHTSLFVPMHFTASAAGSAAAFEPEASPLCGRFWLPSCPGQSICV</sequence>
<name>A0A939B414_9BACT</name>